<dbReference type="AlphaFoldDB" id="A0A251V463"/>
<dbReference type="Proteomes" id="UP000215914">
    <property type="component" value="Chromosome 4"/>
</dbReference>
<sequence>MDRGRITTISKPYTFNFPLSLTYHQKIQLGFLLPLQALRPWKWEVPPPALSISSRHRRRLRSTPFRPLTHTGATKITEICGFYDIRHSSSSPRLIREDSNGGQYQWCGLFLPSPLQSFPRSTGMAFATVNMDTTSSGFKLPQDCAICPKLCSPVSMQVRQSVIYMDDVLLLESGEQGSAFCEDKCWFQWAEADKLGIVE</sequence>
<evidence type="ECO:0000313" key="2">
    <source>
        <dbReference type="Proteomes" id="UP000215914"/>
    </source>
</evidence>
<name>A0A251V463_HELAN</name>
<reference evidence="2" key="1">
    <citation type="journal article" date="2017" name="Nature">
        <title>The sunflower genome provides insights into oil metabolism, flowering and Asterid evolution.</title>
        <authorList>
            <person name="Badouin H."/>
            <person name="Gouzy J."/>
            <person name="Grassa C.J."/>
            <person name="Murat F."/>
            <person name="Staton S.E."/>
            <person name="Cottret L."/>
            <person name="Lelandais-Briere C."/>
            <person name="Owens G.L."/>
            <person name="Carrere S."/>
            <person name="Mayjonade B."/>
            <person name="Legrand L."/>
            <person name="Gill N."/>
            <person name="Kane N.C."/>
            <person name="Bowers J.E."/>
            <person name="Hubner S."/>
            <person name="Bellec A."/>
            <person name="Berard A."/>
            <person name="Berges H."/>
            <person name="Blanchet N."/>
            <person name="Boniface M.C."/>
            <person name="Brunel D."/>
            <person name="Catrice O."/>
            <person name="Chaidir N."/>
            <person name="Claudel C."/>
            <person name="Donnadieu C."/>
            <person name="Faraut T."/>
            <person name="Fievet G."/>
            <person name="Helmstetter N."/>
            <person name="King M."/>
            <person name="Knapp S.J."/>
            <person name="Lai Z."/>
            <person name="Le Paslier M.C."/>
            <person name="Lippi Y."/>
            <person name="Lorenzon L."/>
            <person name="Mandel J.R."/>
            <person name="Marage G."/>
            <person name="Marchand G."/>
            <person name="Marquand E."/>
            <person name="Bret-Mestries E."/>
            <person name="Morien E."/>
            <person name="Nambeesan S."/>
            <person name="Nguyen T."/>
            <person name="Pegot-Espagnet P."/>
            <person name="Pouilly N."/>
            <person name="Raftis F."/>
            <person name="Sallet E."/>
            <person name="Schiex T."/>
            <person name="Thomas J."/>
            <person name="Vandecasteele C."/>
            <person name="Vares D."/>
            <person name="Vear F."/>
            <person name="Vautrin S."/>
            <person name="Crespi M."/>
            <person name="Mangin B."/>
            <person name="Burke J.M."/>
            <person name="Salse J."/>
            <person name="Munos S."/>
            <person name="Vincourt P."/>
            <person name="Rieseberg L.H."/>
            <person name="Langlade N.B."/>
        </authorList>
    </citation>
    <scope>NUCLEOTIDE SEQUENCE [LARGE SCALE GENOMIC DNA]</scope>
    <source>
        <strain evidence="2">cv. SF193</strain>
    </source>
</reference>
<proteinExistence type="predicted"/>
<accession>A0A251V463</accession>
<dbReference type="InParanoid" id="A0A251V463"/>
<protein>
    <submittedName>
        <fullName evidence="1">Uncharacterized protein</fullName>
    </submittedName>
</protein>
<dbReference type="EMBL" id="CM007893">
    <property type="protein sequence ID" value="OTG29896.1"/>
    <property type="molecule type" value="Genomic_DNA"/>
</dbReference>
<gene>
    <name evidence="1" type="ORF">HannXRQ_Chr04g0127151</name>
</gene>
<keyword evidence="2" id="KW-1185">Reference proteome</keyword>
<evidence type="ECO:0000313" key="1">
    <source>
        <dbReference type="EMBL" id="OTG29896.1"/>
    </source>
</evidence>
<organism evidence="1 2">
    <name type="scientific">Helianthus annuus</name>
    <name type="common">Common sunflower</name>
    <dbReference type="NCBI Taxonomy" id="4232"/>
    <lineage>
        <taxon>Eukaryota</taxon>
        <taxon>Viridiplantae</taxon>
        <taxon>Streptophyta</taxon>
        <taxon>Embryophyta</taxon>
        <taxon>Tracheophyta</taxon>
        <taxon>Spermatophyta</taxon>
        <taxon>Magnoliopsida</taxon>
        <taxon>eudicotyledons</taxon>
        <taxon>Gunneridae</taxon>
        <taxon>Pentapetalae</taxon>
        <taxon>asterids</taxon>
        <taxon>campanulids</taxon>
        <taxon>Asterales</taxon>
        <taxon>Asteraceae</taxon>
        <taxon>Asteroideae</taxon>
        <taxon>Heliantheae alliance</taxon>
        <taxon>Heliantheae</taxon>
        <taxon>Helianthus</taxon>
    </lineage>
</organism>